<dbReference type="SUPFAM" id="SSF51126">
    <property type="entry name" value="Pectin lyase-like"/>
    <property type="match status" value="2"/>
</dbReference>
<dbReference type="InterPro" id="IPR011050">
    <property type="entry name" value="Pectin_lyase_fold/virulence"/>
</dbReference>
<feature type="chain" id="PRO_5047165625" description="Right handed beta helix domain-containing protein" evidence="1">
    <location>
        <begin position="23"/>
        <end position="548"/>
    </location>
</feature>
<reference evidence="4" key="1">
    <citation type="journal article" date="2019" name="Int. J. Syst. Evol. Microbiol.">
        <title>The Global Catalogue of Microorganisms (GCM) 10K type strain sequencing project: providing services to taxonomists for standard genome sequencing and annotation.</title>
        <authorList>
            <consortium name="The Broad Institute Genomics Platform"/>
            <consortium name="The Broad Institute Genome Sequencing Center for Infectious Disease"/>
            <person name="Wu L."/>
            <person name="Ma J."/>
        </authorList>
    </citation>
    <scope>NUCLEOTIDE SEQUENCE [LARGE SCALE GENOMIC DNA]</scope>
    <source>
        <strain evidence="4">JCM 18053</strain>
    </source>
</reference>
<dbReference type="SMART" id="SM00710">
    <property type="entry name" value="PbH1"/>
    <property type="match status" value="5"/>
</dbReference>
<name>A0ABP9PAG5_9BACT</name>
<feature type="domain" description="Right handed beta helix" evidence="2">
    <location>
        <begin position="322"/>
        <end position="437"/>
    </location>
</feature>
<evidence type="ECO:0000313" key="3">
    <source>
        <dbReference type="EMBL" id="GAA5142567.1"/>
    </source>
</evidence>
<dbReference type="Pfam" id="PF13229">
    <property type="entry name" value="Beta_helix"/>
    <property type="match status" value="1"/>
</dbReference>
<dbReference type="Proteomes" id="UP001499852">
    <property type="component" value="Unassembled WGS sequence"/>
</dbReference>
<dbReference type="InterPro" id="IPR012334">
    <property type="entry name" value="Pectin_lyas_fold"/>
</dbReference>
<sequence length="548" mass="59566">MKLFAPGLLSLLLSLVAAPLLADDTARIAALVGAGGVVTIPPGDYHLEGTAPVKLVSNSTITAYGARFHLPKVLGDKARLVLFAGQDIHHFTWLGGEFIGHVFDPAQKDNTWEPSVNTKGIEITTSEGGTTHDILFRDVKSNGLAGAVIGVHGLSKKGQEGEVITPAQRVAVESCTLLRSGKFMWDYGYLWQILTWPEAYETWEVERARKYFRMDKLRPVISIKPGDDRVFVANQADPWPVSANDEPKEALTFLGSHFPSNLVRGRQYFIVDSTPEFIKISETPGGPPIRFEGGADGELIMAHNIFATYLAAYAPTGSGPGKGAFDITGAHDVRVTGCQLSALGDTMHIQACRNIVFANNHILGSRMGAFFLAEFCQNATITGNLIDGTNGSRVMSVEKSCEDVTIVANTFRNGGRGNWINQPKNFILQGNVFVNNTTKNEPDLRRGRIAYQTGKPVSFPELYFTLYEEGASYGPVIVRDNVFSLGELAPQEAVTFAPNGHDIQMTGNVFQNRPATIVVDPSCQNVNVSSNQGAETKIAPVDFNHGRR</sequence>
<dbReference type="EMBL" id="BAABIA010000005">
    <property type="protein sequence ID" value="GAA5142567.1"/>
    <property type="molecule type" value="Genomic_DNA"/>
</dbReference>
<dbReference type="InterPro" id="IPR006626">
    <property type="entry name" value="PbH1"/>
</dbReference>
<evidence type="ECO:0000259" key="2">
    <source>
        <dbReference type="Pfam" id="PF13229"/>
    </source>
</evidence>
<keyword evidence="1" id="KW-0732">Signal</keyword>
<keyword evidence="4" id="KW-1185">Reference proteome</keyword>
<dbReference type="InterPro" id="IPR039448">
    <property type="entry name" value="Beta_helix"/>
</dbReference>
<proteinExistence type="predicted"/>
<dbReference type="RefSeq" id="WP_345737064.1">
    <property type="nucleotide sequence ID" value="NZ_BAABIA010000005.1"/>
</dbReference>
<accession>A0ABP9PAG5</accession>
<gene>
    <name evidence="3" type="ORF">GCM10023213_28780</name>
</gene>
<evidence type="ECO:0000313" key="4">
    <source>
        <dbReference type="Proteomes" id="UP001499852"/>
    </source>
</evidence>
<comment type="caution">
    <text evidence="3">The sequence shown here is derived from an EMBL/GenBank/DDBJ whole genome shotgun (WGS) entry which is preliminary data.</text>
</comment>
<dbReference type="Gene3D" id="2.160.20.10">
    <property type="entry name" value="Single-stranded right-handed beta-helix, Pectin lyase-like"/>
    <property type="match status" value="2"/>
</dbReference>
<evidence type="ECO:0000256" key="1">
    <source>
        <dbReference type="SAM" id="SignalP"/>
    </source>
</evidence>
<feature type="signal peptide" evidence="1">
    <location>
        <begin position="1"/>
        <end position="22"/>
    </location>
</feature>
<organism evidence="3 4">
    <name type="scientific">Prosthecobacter algae</name>
    <dbReference type="NCBI Taxonomy" id="1144682"/>
    <lineage>
        <taxon>Bacteria</taxon>
        <taxon>Pseudomonadati</taxon>
        <taxon>Verrucomicrobiota</taxon>
        <taxon>Verrucomicrobiia</taxon>
        <taxon>Verrucomicrobiales</taxon>
        <taxon>Verrucomicrobiaceae</taxon>
        <taxon>Prosthecobacter</taxon>
    </lineage>
</organism>
<protein>
    <recommendedName>
        <fullName evidence="2">Right handed beta helix domain-containing protein</fullName>
    </recommendedName>
</protein>